<keyword evidence="2" id="KW-1185">Reference proteome</keyword>
<organism evidence="1 2">
    <name type="scientific">Candidatus Ruthia endofausta</name>
    <dbReference type="NCBI Taxonomy" id="2738852"/>
    <lineage>
        <taxon>Bacteria</taxon>
        <taxon>Pseudomonadati</taxon>
        <taxon>Pseudomonadota</taxon>
        <taxon>Gammaproteobacteria</taxon>
        <taxon>Candidatus Pseudothioglobaceae</taxon>
        <taxon>Candidatus Ruthturnera</taxon>
    </lineage>
</organism>
<gene>
    <name evidence="1" type="ORF">HUE58_06045</name>
</gene>
<dbReference type="AlphaFoldDB" id="A0A6N0HQZ1"/>
<evidence type="ECO:0008006" key="3">
    <source>
        <dbReference type="Google" id="ProtNLM"/>
    </source>
</evidence>
<evidence type="ECO:0000313" key="2">
    <source>
        <dbReference type="Proteomes" id="UP000509429"/>
    </source>
</evidence>
<sequence>MMNFYTRYIFFCNNIRKDGKACCSQLNAKTMYRYIKDKRRQEGINDIIIEHLINGNVIKRLQID</sequence>
<reference evidence="1 2" key="1">
    <citation type="submission" date="2020-05" db="EMBL/GenBank/DDBJ databases">
        <title>Horizontal transmission and recombination maintain forever young bacterial symbiont genomes.</title>
        <authorList>
            <person name="Russell S.L."/>
            <person name="Pepper-Tunick E."/>
            <person name="Svedberg J."/>
            <person name="Byrne A."/>
            <person name="Ruelas Castillo J."/>
            <person name="Vollmers C."/>
            <person name="Beinart R.A."/>
            <person name="Corbett-Detig R."/>
        </authorList>
    </citation>
    <scope>NUCLEOTIDE SEQUENCE [LARGE SCALE GENOMIC DNA]</scope>
    <source>
        <strain evidence="1">JDF_Ridge</strain>
    </source>
</reference>
<dbReference type="KEGG" id="reo:HUE58_06045"/>
<evidence type="ECO:0000313" key="1">
    <source>
        <dbReference type="EMBL" id="QKQ24651.1"/>
    </source>
</evidence>
<name>A0A6N0HQZ1_9GAMM</name>
<protein>
    <recommendedName>
        <fullName evidence="3">Transposase</fullName>
    </recommendedName>
</protein>
<dbReference type="Proteomes" id="UP000509429">
    <property type="component" value="Chromosome"/>
</dbReference>
<proteinExistence type="predicted"/>
<dbReference type="EMBL" id="CP054490">
    <property type="protein sequence ID" value="QKQ24651.1"/>
    <property type="molecule type" value="Genomic_DNA"/>
</dbReference>
<accession>A0A6N0HQZ1</accession>